<keyword evidence="7 9" id="KW-1133">Transmembrane helix</keyword>
<feature type="domain" description="ABC transporter" evidence="10">
    <location>
        <begin position="340"/>
        <end position="567"/>
    </location>
</feature>
<dbReference type="InterPro" id="IPR032823">
    <property type="entry name" value="BCA_ABC_TP_C"/>
</dbReference>
<feature type="transmembrane region" description="Helical" evidence="9">
    <location>
        <begin position="238"/>
        <end position="265"/>
    </location>
</feature>
<evidence type="ECO:0000313" key="11">
    <source>
        <dbReference type="EMBL" id="NKX53125.1"/>
    </source>
</evidence>
<comment type="subcellular location">
    <subcellularLocation>
        <location evidence="1">Cell membrane</location>
        <topology evidence="1">Multi-pass membrane protein</topology>
    </subcellularLocation>
</comment>
<dbReference type="GO" id="GO:0015658">
    <property type="term" value="F:branched-chain amino acid transmembrane transporter activity"/>
    <property type="evidence" value="ECO:0007669"/>
    <property type="project" value="InterPro"/>
</dbReference>
<dbReference type="SUPFAM" id="SSF52540">
    <property type="entry name" value="P-loop containing nucleoside triphosphate hydrolases"/>
    <property type="match status" value="1"/>
</dbReference>
<accession>A0A7X6K351</accession>
<dbReference type="InterPro" id="IPR051120">
    <property type="entry name" value="ABC_AA/LPS_Transport"/>
</dbReference>
<dbReference type="Pfam" id="PF02653">
    <property type="entry name" value="BPD_transp_2"/>
    <property type="match status" value="1"/>
</dbReference>
<evidence type="ECO:0000256" key="9">
    <source>
        <dbReference type="SAM" id="Phobius"/>
    </source>
</evidence>
<evidence type="ECO:0000313" key="12">
    <source>
        <dbReference type="Proteomes" id="UP000544090"/>
    </source>
</evidence>
<evidence type="ECO:0000256" key="2">
    <source>
        <dbReference type="ARBA" id="ARBA00022448"/>
    </source>
</evidence>
<feature type="transmembrane region" description="Helical" evidence="9">
    <location>
        <begin position="152"/>
        <end position="172"/>
    </location>
</feature>
<sequence length="572" mass="60252">MRPDKKHVALWAAFAVLVCSVPFILPKYWVFLFTTMAVSTLVARSVGVVTNQAGLLSICQMSFAAVGGWVVAGINDLGWQMGFPLMVLAGGLVALPLGLVIGLPALRVRGVELGVVTLGFAVALDLYLRRGSFPGTGEGKPVIPDAPFANSIWFYFLAWAVVGLLCVLLWWARHRPLGLAWAAVRTSERAAAALGVDVARAKISAFGTAAFMAGTAGGLMAGQFGLLTTDVFTPVSSMVYFAVAITTGAGVLSGALLAGALITLVPELLRRLGLPLDLGDLIFAAGAIDTLRRGQGGISDQIAARMAGRKYADKQRSCAMAPELPDLTFWQKPDTAADVLTVDGLTVTYGQNKALDNVSLSIGRQQVHALVGPNGAGKSTFVDAVTGFLASYRGSVKVNGSTVDRLSAHRRVTSGIRRTFQQSRVIDSLTIGDYIRLAGGREHSRESGPALKEFFGLPPLDTPVSLLDVGSRRILEIAAALAARPALLLLDEPAAGLDESDSIGLARRIAAIPKVFGASVLLIEHDMHLVRSAASAVTVLDFGQVIATGQVDEVLADERVISAYLGKEVSEL</sequence>
<name>A0A7X6K351_9MICC</name>
<keyword evidence="5" id="KW-0547">Nucleotide-binding</keyword>
<dbReference type="PANTHER" id="PTHR45772">
    <property type="entry name" value="CONSERVED COMPONENT OF ABC TRANSPORTER FOR NATURAL AMINO ACIDS-RELATED"/>
    <property type="match status" value="1"/>
</dbReference>
<dbReference type="InterPro" id="IPR043428">
    <property type="entry name" value="LivM-like"/>
</dbReference>
<keyword evidence="4 9" id="KW-0812">Transmembrane</keyword>
<feature type="transmembrane region" description="Helical" evidence="9">
    <location>
        <begin position="81"/>
        <end position="103"/>
    </location>
</feature>
<evidence type="ECO:0000256" key="8">
    <source>
        <dbReference type="ARBA" id="ARBA00023136"/>
    </source>
</evidence>
<dbReference type="AlphaFoldDB" id="A0A7X6K351"/>
<dbReference type="GO" id="GO:0005524">
    <property type="term" value="F:ATP binding"/>
    <property type="evidence" value="ECO:0007669"/>
    <property type="project" value="UniProtKB-KW"/>
</dbReference>
<dbReference type="Pfam" id="PF00005">
    <property type="entry name" value="ABC_tran"/>
    <property type="match status" value="1"/>
</dbReference>
<proteinExistence type="predicted"/>
<dbReference type="InterPro" id="IPR001851">
    <property type="entry name" value="ABC_transp_permease"/>
</dbReference>
<dbReference type="Proteomes" id="UP000544090">
    <property type="component" value="Unassembled WGS sequence"/>
</dbReference>
<dbReference type="InterPro" id="IPR027417">
    <property type="entry name" value="P-loop_NTPase"/>
</dbReference>
<organism evidence="11 12">
    <name type="scientific">Arthrobacter mobilis</name>
    <dbReference type="NCBI Taxonomy" id="2724944"/>
    <lineage>
        <taxon>Bacteria</taxon>
        <taxon>Bacillati</taxon>
        <taxon>Actinomycetota</taxon>
        <taxon>Actinomycetes</taxon>
        <taxon>Micrococcales</taxon>
        <taxon>Micrococcaceae</taxon>
        <taxon>Arthrobacter</taxon>
    </lineage>
</organism>
<evidence type="ECO:0000256" key="3">
    <source>
        <dbReference type="ARBA" id="ARBA00022475"/>
    </source>
</evidence>
<dbReference type="InterPro" id="IPR003593">
    <property type="entry name" value="AAA+_ATPase"/>
</dbReference>
<keyword evidence="12" id="KW-1185">Reference proteome</keyword>
<feature type="transmembrane region" description="Helical" evidence="9">
    <location>
        <begin position="203"/>
        <end position="226"/>
    </location>
</feature>
<dbReference type="GO" id="GO:0005886">
    <property type="term" value="C:plasma membrane"/>
    <property type="evidence" value="ECO:0007669"/>
    <property type="project" value="UniProtKB-SubCell"/>
</dbReference>
<feature type="transmembrane region" description="Helical" evidence="9">
    <location>
        <begin position="110"/>
        <end position="128"/>
    </location>
</feature>
<feature type="transmembrane region" description="Helical" evidence="9">
    <location>
        <begin position="54"/>
        <end position="75"/>
    </location>
</feature>
<dbReference type="Gene3D" id="3.40.50.300">
    <property type="entry name" value="P-loop containing nucleotide triphosphate hydrolases"/>
    <property type="match status" value="1"/>
</dbReference>
<protein>
    <submittedName>
        <fullName evidence="11">Branched-chain amino acid ABC transporter ATP-binding protein/permease</fullName>
    </submittedName>
</protein>
<keyword evidence="2" id="KW-0813">Transport</keyword>
<dbReference type="GO" id="GO:0016887">
    <property type="term" value="F:ATP hydrolysis activity"/>
    <property type="evidence" value="ECO:0007669"/>
    <property type="project" value="InterPro"/>
</dbReference>
<dbReference type="Pfam" id="PF12399">
    <property type="entry name" value="BCA_ABC_TP_C"/>
    <property type="match status" value="1"/>
</dbReference>
<keyword evidence="3" id="KW-1003">Cell membrane</keyword>
<comment type="caution">
    <text evidence="11">The sequence shown here is derived from an EMBL/GenBank/DDBJ whole genome shotgun (WGS) entry which is preliminary data.</text>
</comment>
<dbReference type="PROSITE" id="PS50893">
    <property type="entry name" value="ABC_TRANSPORTER_2"/>
    <property type="match status" value="1"/>
</dbReference>
<evidence type="ECO:0000256" key="5">
    <source>
        <dbReference type="ARBA" id="ARBA00022741"/>
    </source>
</evidence>
<evidence type="ECO:0000256" key="6">
    <source>
        <dbReference type="ARBA" id="ARBA00022840"/>
    </source>
</evidence>
<evidence type="ECO:0000259" key="10">
    <source>
        <dbReference type="PROSITE" id="PS50893"/>
    </source>
</evidence>
<dbReference type="RefSeq" id="WP_168484472.1">
    <property type="nucleotide sequence ID" value="NZ_JAAZSQ010000001.1"/>
</dbReference>
<reference evidence="11 12" key="1">
    <citation type="submission" date="2020-04" db="EMBL/GenBank/DDBJ databases">
        <title>Arthrobacter sp. nov.</title>
        <authorList>
            <person name="Liu S."/>
        </authorList>
    </citation>
    <scope>NUCLEOTIDE SEQUENCE [LARGE SCALE GENOMIC DNA]</scope>
    <source>
        <strain evidence="11 12">E918</strain>
    </source>
</reference>
<evidence type="ECO:0000256" key="1">
    <source>
        <dbReference type="ARBA" id="ARBA00004651"/>
    </source>
</evidence>
<dbReference type="SMART" id="SM00382">
    <property type="entry name" value="AAA"/>
    <property type="match status" value="1"/>
</dbReference>
<dbReference type="InterPro" id="IPR003439">
    <property type="entry name" value="ABC_transporter-like_ATP-bd"/>
</dbReference>
<keyword evidence="6 11" id="KW-0067">ATP-binding</keyword>
<keyword evidence="8 9" id="KW-0472">Membrane</keyword>
<evidence type="ECO:0000256" key="4">
    <source>
        <dbReference type="ARBA" id="ARBA00022692"/>
    </source>
</evidence>
<dbReference type="EMBL" id="JAAZSQ010000001">
    <property type="protein sequence ID" value="NKX53125.1"/>
    <property type="molecule type" value="Genomic_DNA"/>
</dbReference>
<dbReference type="CDD" id="cd06581">
    <property type="entry name" value="TM_PBP1_LivM_like"/>
    <property type="match status" value="1"/>
</dbReference>
<evidence type="ECO:0000256" key="7">
    <source>
        <dbReference type="ARBA" id="ARBA00022989"/>
    </source>
</evidence>
<gene>
    <name evidence="11" type="ORF">HGG74_00960</name>
</gene>